<evidence type="ECO:0008006" key="4">
    <source>
        <dbReference type="Google" id="ProtNLM"/>
    </source>
</evidence>
<dbReference type="Proteomes" id="UP001174908">
    <property type="component" value="Unassembled WGS sequence"/>
</dbReference>
<reference evidence="2" key="1">
    <citation type="submission" date="2023-06" db="EMBL/GenBank/DDBJ databases">
        <authorList>
            <person name="Jiang Y."/>
            <person name="Liu Q."/>
        </authorList>
    </citation>
    <scope>NUCLEOTIDE SEQUENCE</scope>
    <source>
        <strain evidence="2">CGMCC 1.12089</strain>
    </source>
</reference>
<comment type="caution">
    <text evidence="2">The sequence shown here is derived from an EMBL/GenBank/DDBJ whole genome shotgun (WGS) entry which is preliminary data.</text>
</comment>
<accession>A0ABT7NAC1</accession>
<dbReference type="RefSeq" id="WP_286659943.1">
    <property type="nucleotide sequence ID" value="NZ_JASZYV010000002.1"/>
</dbReference>
<gene>
    <name evidence="2" type="ORF">QTH91_10075</name>
</gene>
<feature type="region of interest" description="Disordered" evidence="1">
    <location>
        <begin position="25"/>
        <end position="53"/>
    </location>
</feature>
<keyword evidence="3" id="KW-1185">Reference proteome</keyword>
<evidence type="ECO:0000313" key="3">
    <source>
        <dbReference type="Proteomes" id="UP001174908"/>
    </source>
</evidence>
<organism evidence="2 3">
    <name type="scientific">Variovorax dokdonensis</name>
    <dbReference type="NCBI Taxonomy" id="344883"/>
    <lineage>
        <taxon>Bacteria</taxon>
        <taxon>Pseudomonadati</taxon>
        <taxon>Pseudomonadota</taxon>
        <taxon>Betaproteobacteria</taxon>
        <taxon>Burkholderiales</taxon>
        <taxon>Comamonadaceae</taxon>
        <taxon>Variovorax</taxon>
    </lineage>
</organism>
<dbReference type="PROSITE" id="PS51257">
    <property type="entry name" value="PROKAR_LIPOPROTEIN"/>
    <property type="match status" value="1"/>
</dbReference>
<name>A0ABT7NAC1_9BURK</name>
<feature type="compositionally biased region" description="Polar residues" evidence="1">
    <location>
        <begin position="25"/>
        <end position="46"/>
    </location>
</feature>
<evidence type="ECO:0000256" key="1">
    <source>
        <dbReference type="SAM" id="MobiDB-lite"/>
    </source>
</evidence>
<evidence type="ECO:0000313" key="2">
    <source>
        <dbReference type="EMBL" id="MDM0044830.1"/>
    </source>
</evidence>
<proteinExistence type="predicted"/>
<protein>
    <recommendedName>
        <fullName evidence="4">Lipoprotein</fullName>
    </recommendedName>
</protein>
<dbReference type="EMBL" id="JASZYV010000002">
    <property type="protein sequence ID" value="MDM0044830.1"/>
    <property type="molecule type" value="Genomic_DNA"/>
</dbReference>
<sequence length="78" mass="8516">MSKPDTRHAVAIVVLAALLGACTEQPQTAGTKVQPSKTWSGTQPSFNAAGWKPGDQASWAEEIKRRNLNQNEYVRIAH</sequence>